<reference evidence="1" key="1">
    <citation type="submission" date="2020-11" db="EMBL/GenBank/DDBJ databases">
        <authorList>
            <person name="Tran Van P."/>
        </authorList>
    </citation>
    <scope>NUCLEOTIDE SEQUENCE</scope>
</reference>
<dbReference type="AlphaFoldDB" id="A0A7R9CM92"/>
<name>A0A7R9CM92_TIMCR</name>
<dbReference type="EMBL" id="OC317803">
    <property type="protein sequence ID" value="CAD7399150.1"/>
    <property type="molecule type" value="Genomic_DNA"/>
</dbReference>
<gene>
    <name evidence="1" type="ORF">TCEB3V08_LOCUS4846</name>
</gene>
<organism evidence="1">
    <name type="scientific">Timema cristinae</name>
    <name type="common">Walking stick</name>
    <dbReference type="NCBI Taxonomy" id="61476"/>
    <lineage>
        <taxon>Eukaryota</taxon>
        <taxon>Metazoa</taxon>
        <taxon>Ecdysozoa</taxon>
        <taxon>Arthropoda</taxon>
        <taxon>Hexapoda</taxon>
        <taxon>Insecta</taxon>
        <taxon>Pterygota</taxon>
        <taxon>Neoptera</taxon>
        <taxon>Polyneoptera</taxon>
        <taxon>Phasmatodea</taxon>
        <taxon>Timematodea</taxon>
        <taxon>Timematoidea</taxon>
        <taxon>Timematidae</taxon>
        <taxon>Timema</taxon>
    </lineage>
</organism>
<accession>A0A7R9CM92</accession>
<protein>
    <submittedName>
        <fullName evidence="1">Uncharacterized protein</fullName>
    </submittedName>
</protein>
<sequence length="125" mass="13528">MYMDLLRAVSCNISNRRTRMGSDGLGRTRMGSDGLGREGNSVMPGLYVTASAMYACAIPWVEASCTVLLSNAASADIGGSEIPCNLMALLHTMPTRKHYRDDYRLVGAMSTAPLDKYTNISAQSR</sequence>
<proteinExistence type="predicted"/>
<evidence type="ECO:0000313" key="1">
    <source>
        <dbReference type="EMBL" id="CAD7399150.1"/>
    </source>
</evidence>